<dbReference type="Pfam" id="PF02492">
    <property type="entry name" value="cobW"/>
    <property type="match status" value="1"/>
</dbReference>
<dbReference type="PANTHER" id="PTHR13748:SF62">
    <property type="entry name" value="COBW DOMAIN-CONTAINING PROTEIN"/>
    <property type="match status" value="1"/>
</dbReference>
<evidence type="ECO:0000313" key="9">
    <source>
        <dbReference type="EMBL" id="SMF58463.1"/>
    </source>
</evidence>
<sequence length="368" mass="40820">MFFQLALNGLIKGLAILQVLAYKSMIVYKLENFGNQNNRTCLGKASFTKMLSVFVSERLVDYKSILIESNAVQEAVIVIVGFLGVGKTTLLTRLVQEYLKANWQPYIILNDYQNAVLDSQRFLEFLQPDQIQALSGSCICCSGVVELRRQLNSIPERKHGVTFIEANGTSDACSLMEFLGVGLKEQFLPPIQISVVDVQNWQKRGYHNELEANQVQVSSLVVLNHAANVSPNRVERVKADIASLNSSASFKTWSELDSLSLPNLKASNNSADQMDHKKAHWASCSVDLPDPIDSKKLIGILESLPDTILRVKGCTRMDQDEHYSYFEKIPSGDIVVRPYRGTLASGTKLLVVGPGSDPEKLRQIIDGA</sequence>
<dbReference type="Pfam" id="PF07683">
    <property type="entry name" value="CobW_C"/>
    <property type="match status" value="1"/>
</dbReference>
<dbReference type="AlphaFoldDB" id="A0A1Y6CFK9"/>
<dbReference type="STRING" id="1513793.SAMN06296036_119104"/>
<evidence type="ECO:0000259" key="8">
    <source>
        <dbReference type="Pfam" id="PF07683"/>
    </source>
</evidence>
<evidence type="ECO:0000313" key="10">
    <source>
        <dbReference type="Proteomes" id="UP000192907"/>
    </source>
</evidence>
<comment type="similarity">
    <text evidence="4">Belongs to the SIMIBI class G3E GTPase family. ZNG1 subfamily.</text>
</comment>
<dbReference type="PANTHER" id="PTHR13748">
    <property type="entry name" value="COBW-RELATED"/>
    <property type="match status" value="1"/>
</dbReference>
<evidence type="ECO:0000256" key="5">
    <source>
        <dbReference type="ARBA" id="ARBA00045658"/>
    </source>
</evidence>
<comment type="catalytic activity">
    <reaction evidence="6">
        <text>GTP + H2O = GDP + phosphate + H(+)</text>
        <dbReference type="Rhea" id="RHEA:19669"/>
        <dbReference type="ChEBI" id="CHEBI:15377"/>
        <dbReference type="ChEBI" id="CHEBI:15378"/>
        <dbReference type="ChEBI" id="CHEBI:37565"/>
        <dbReference type="ChEBI" id="CHEBI:43474"/>
        <dbReference type="ChEBI" id="CHEBI:58189"/>
    </reaction>
    <physiologicalReaction direction="left-to-right" evidence="6">
        <dbReference type="Rhea" id="RHEA:19670"/>
    </physiologicalReaction>
</comment>
<feature type="domain" description="CobW/HypB/UreG nucleotide-binding" evidence="7">
    <location>
        <begin position="76"/>
        <end position="250"/>
    </location>
</feature>
<proteinExistence type="inferred from homology"/>
<protein>
    <submittedName>
        <fullName evidence="9">GTPase, G3E family</fullName>
    </submittedName>
</protein>
<accession>A0A1Y6CFK9</accession>
<name>A0A1Y6CFK9_9BACT</name>
<keyword evidence="1" id="KW-0547">Nucleotide-binding</keyword>
<dbReference type="InterPro" id="IPR027417">
    <property type="entry name" value="P-loop_NTPase"/>
</dbReference>
<keyword evidence="2" id="KW-0378">Hydrolase</keyword>
<dbReference type="InterPro" id="IPR011629">
    <property type="entry name" value="CobW-like_C"/>
</dbReference>
<dbReference type="InterPro" id="IPR036627">
    <property type="entry name" value="CobW-likC_sf"/>
</dbReference>
<evidence type="ECO:0000256" key="4">
    <source>
        <dbReference type="ARBA" id="ARBA00034320"/>
    </source>
</evidence>
<evidence type="ECO:0000256" key="3">
    <source>
        <dbReference type="ARBA" id="ARBA00023186"/>
    </source>
</evidence>
<organism evidence="9 10">
    <name type="scientific">Pseudobacteriovorax antillogorgiicola</name>
    <dbReference type="NCBI Taxonomy" id="1513793"/>
    <lineage>
        <taxon>Bacteria</taxon>
        <taxon>Pseudomonadati</taxon>
        <taxon>Bdellovibrionota</taxon>
        <taxon>Oligoflexia</taxon>
        <taxon>Oligoflexales</taxon>
        <taxon>Pseudobacteriovoracaceae</taxon>
        <taxon>Pseudobacteriovorax</taxon>
    </lineage>
</organism>
<dbReference type="Proteomes" id="UP000192907">
    <property type="component" value="Unassembled WGS sequence"/>
</dbReference>
<gene>
    <name evidence="9" type="ORF">SAMN06296036_119104</name>
</gene>
<dbReference type="SUPFAM" id="SSF52540">
    <property type="entry name" value="P-loop containing nucleoside triphosphate hydrolases"/>
    <property type="match status" value="2"/>
</dbReference>
<evidence type="ECO:0000256" key="2">
    <source>
        <dbReference type="ARBA" id="ARBA00022801"/>
    </source>
</evidence>
<dbReference type="GO" id="GO:0005737">
    <property type="term" value="C:cytoplasm"/>
    <property type="evidence" value="ECO:0007669"/>
    <property type="project" value="TreeGrafter"/>
</dbReference>
<dbReference type="InterPro" id="IPR003495">
    <property type="entry name" value="CobW/HypB/UreG_nucleotide-bd"/>
</dbReference>
<feature type="domain" description="CobW C-terminal" evidence="8">
    <location>
        <begin position="282"/>
        <end position="366"/>
    </location>
</feature>
<evidence type="ECO:0000259" key="7">
    <source>
        <dbReference type="Pfam" id="PF02492"/>
    </source>
</evidence>
<dbReference type="GO" id="GO:0016787">
    <property type="term" value="F:hydrolase activity"/>
    <property type="evidence" value="ECO:0007669"/>
    <property type="project" value="UniProtKB-KW"/>
</dbReference>
<dbReference type="SUPFAM" id="SSF90002">
    <property type="entry name" value="Hypothetical protein YjiA, C-terminal domain"/>
    <property type="match status" value="1"/>
</dbReference>
<comment type="function">
    <text evidence="5">Zinc chaperone that directly transfers zinc cofactor to target proteins, thereby activating them. Zinc is transferred from the CXCC motif in the GTPase domain to the zinc binding site in target proteins in a process requiring GTP hydrolysis.</text>
</comment>
<dbReference type="RefSeq" id="WP_200820763.1">
    <property type="nucleotide sequence ID" value="NZ_FWZT01000019.1"/>
</dbReference>
<keyword evidence="10" id="KW-1185">Reference proteome</keyword>
<dbReference type="Gene3D" id="3.40.50.300">
    <property type="entry name" value="P-loop containing nucleotide triphosphate hydrolases"/>
    <property type="match status" value="1"/>
</dbReference>
<keyword evidence="3" id="KW-0143">Chaperone</keyword>
<evidence type="ECO:0000256" key="6">
    <source>
        <dbReference type="ARBA" id="ARBA00049117"/>
    </source>
</evidence>
<reference evidence="10" key="1">
    <citation type="submission" date="2017-04" db="EMBL/GenBank/DDBJ databases">
        <authorList>
            <person name="Varghese N."/>
            <person name="Submissions S."/>
        </authorList>
    </citation>
    <scope>NUCLEOTIDE SEQUENCE [LARGE SCALE GENOMIC DNA]</scope>
    <source>
        <strain evidence="10">RKEM611</strain>
    </source>
</reference>
<dbReference type="EMBL" id="FWZT01000019">
    <property type="protein sequence ID" value="SMF58463.1"/>
    <property type="molecule type" value="Genomic_DNA"/>
</dbReference>
<dbReference type="InterPro" id="IPR051316">
    <property type="entry name" value="Zinc-reg_GTPase_activator"/>
</dbReference>
<dbReference type="GO" id="GO:0000166">
    <property type="term" value="F:nucleotide binding"/>
    <property type="evidence" value="ECO:0007669"/>
    <property type="project" value="UniProtKB-KW"/>
</dbReference>
<evidence type="ECO:0000256" key="1">
    <source>
        <dbReference type="ARBA" id="ARBA00022741"/>
    </source>
</evidence>
<dbReference type="Gene3D" id="3.30.1220.10">
    <property type="entry name" value="CobW-like, C-terminal domain"/>
    <property type="match status" value="1"/>
</dbReference>